<dbReference type="Proteomes" id="UP000237889">
    <property type="component" value="Chromosome"/>
</dbReference>
<dbReference type="KEGG" id="phr:C6569_00965"/>
<keyword evidence="6" id="KW-1185">Reference proteome</keyword>
<dbReference type="InterPro" id="IPR020904">
    <property type="entry name" value="Sc_DH/Rdtase_CS"/>
</dbReference>
<dbReference type="GO" id="GO:0016491">
    <property type="term" value="F:oxidoreductase activity"/>
    <property type="evidence" value="ECO:0007669"/>
    <property type="project" value="UniProtKB-KW"/>
</dbReference>
<organism evidence="5 6">
    <name type="scientific">Phreatobacter cathodiphilus</name>
    <dbReference type="NCBI Taxonomy" id="1868589"/>
    <lineage>
        <taxon>Bacteria</taxon>
        <taxon>Pseudomonadati</taxon>
        <taxon>Pseudomonadota</taxon>
        <taxon>Alphaproteobacteria</taxon>
        <taxon>Hyphomicrobiales</taxon>
        <taxon>Phreatobacteraceae</taxon>
        <taxon>Phreatobacter</taxon>
    </lineage>
</organism>
<dbReference type="PROSITE" id="PS00061">
    <property type="entry name" value="ADH_SHORT"/>
    <property type="match status" value="1"/>
</dbReference>
<dbReference type="OrthoDB" id="9793825at2"/>
<dbReference type="InterPro" id="IPR057326">
    <property type="entry name" value="KR_dom"/>
</dbReference>
<dbReference type="PANTHER" id="PTHR43976:SF16">
    <property type="entry name" value="SHORT-CHAIN DEHYDROGENASE_REDUCTASE FAMILY PROTEIN"/>
    <property type="match status" value="1"/>
</dbReference>
<evidence type="ECO:0000313" key="6">
    <source>
        <dbReference type="Proteomes" id="UP000237889"/>
    </source>
</evidence>
<evidence type="ECO:0000256" key="1">
    <source>
        <dbReference type="ARBA" id="ARBA00006484"/>
    </source>
</evidence>
<evidence type="ECO:0000259" key="4">
    <source>
        <dbReference type="SMART" id="SM00822"/>
    </source>
</evidence>
<evidence type="ECO:0000256" key="2">
    <source>
        <dbReference type="ARBA" id="ARBA00023002"/>
    </source>
</evidence>
<reference evidence="5 6" key="1">
    <citation type="submission" date="2018-03" db="EMBL/GenBank/DDBJ databases">
        <title>Genome sequencing of Phreatobacter sp.</title>
        <authorList>
            <person name="Kim S.-J."/>
            <person name="Heo J."/>
            <person name="Kwon S.-W."/>
        </authorList>
    </citation>
    <scope>NUCLEOTIDE SEQUENCE [LARGE SCALE GENOMIC DNA]</scope>
    <source>
        <strain evidence="5 6">S-12</strain>
    </source>
</reference>
<name>A0A2S0N6W7_9HYPH</name>
<dbReference type="CDD" id="cd05374">
    <property type="entry name" value="17beta-HSD-like_SDR_c"/>
    <property type="match status" value="1"/>
</dbReference>
<dbReference type="Pfam" id="PF00106">
    <property type="entry name" value="adh_short"/>
    <property type="match status" value="1"/>
</dbReference>
<dbReference type="SUPFAM" id="SSF51735">
    <property type="entry name" value="NAD(P)-binding Rossmann-fold domains"/>
    <property type="match status" value="1"/>
</dbReference>
<dbReference type="Gene3D" id="3.40.50.720">
    <property type="entry name" value="NAD(P)-binding Rossmann-like Domain"/>
    <property type="match status" value="1"/>
</dbReference>
<keyword evidence="2" id="KW-0560">Oxidoreductase</keyword>
<protein>
    <submittedName>
        <fullName evidence="5">Short-chain dehydrogenase/reductase</fullName>
    </submittedName>
</protein>
<dbReference type="EMBL" id="CP027668">
    <property type="protein sequence ID" value="AVO43757.1"/>
    <property type="molecule type" value="Genomic_DNA"/>
</dbReference>
<dbReference type="PRINTS" id="PR00081">
    <property type="entry name" value="GDHRDH"/>
</dbReference>
<sequence>MAGSKVVLVTGASSGIGRATAERLAARGHRVVGTSRRDSPGEAPWTWAVLDVTDEASVAACVAGVLASHGRIDAVVNNAGLVMAGAVEDTTPDEARLSFETNVFGAMRLARAVLPGMRAQKAGTIVNMGSLAGRVGMPFQGLYSASKFALEGLTEALAQEVAAFGVTVALVAPGDTATPVVDNRVWAAGSRDPASPYAAACARVVAMYEKDERAGAPADGVAALVTAIVEGRRRGPRHVVGPLGQRVMVASRGVVPGGIFHWGMSRYFGLGR</sequence>
<accession>A0A2S0N6W7</accession>
<dbReference type="InterPro" id="IPR051911">
    <property type="entry name" value="SDR_oxidoreductase"/>
</dbReference>
<dbReference type="InterPro" id="IPR036291">
    <property type="entry name" value="NAD(P)-bd_dom_sf"/>
</dbReference>
<dbReference type="InterPro" id="IPR002347">
    <property type="entry name" value="SDR_fam"/>
</dbReference>
<comment type="similarity">
    <text evidence="1 3">Belongs to the short-chain dehydrogenases/reductases (SDR) family.</text>
</comment>
<dbReference type="PANTHER" id="PTHR43976">
    <property type="entry name" value="SHORT CHAIN DEHYDROGENASE"/>
    <property type="match status" value="1"/>
</dbReference>
<gene>
    <name evidence="5" type="ORF">C6569_00965</name>
</gene>
<proteinExistence type="inferred from homology"/>
<dbReference type="PRINTS" id="PR00080">
    <property type="entry name" value="SDRFAMILY"/>
</dbReference>
<dbReference type="RefSeq" id="WP_106747087.1">
    <property type="nucleotide sequence ID" value="NZ_CP027668.1"/>
</dbReference>
<evidence type="ECO:0000313" key="5">
    <source>
        <dbReference type="EMBL" id="AVO43757.1"/>
    </source>
</evidence>
<evidence type="ECO:0000256" key="3">
    <source>
        <dbReference type="RuleBase" id="RU000363"/>
    </source>
</evidence>
<dbReference type="SMART" id="SM00822">
    <property type="entry name" value="PKS_KR"/>
    <property type="match status" value="1"/>
</dbReference>
<feature type="domain" description="Ketoreductase" evidence="4">
    <location>
        <begin position="5"/>
        <end position="174"/>
    </location>
</feature>
<dbReference type="AlphaFoldDB" id="A0A2S0N6W7"/>